<evidence type="ECO:0000313" key="6">
    <source>
        <dbReference type="Proteomes" id="UP001500936"/>
    </source>
</evidence>
<name>A0ABP8KGM1_9BACT</name>
<dbReference type="CDD" id="cd03311">
    <property type="entry name" value="CIMS_C_terminal_like"/>
    <property type="match status" value="1"/>
</dbReference>
<dbReference type="Gene3D" id="3.20.20.210">
    <property type="match status" value="1"/>
</dbReference>
<evidence type="ECO:0000259" key="4">
    <source>
        <dbReference type="Pfam" id="PF01717"/>
    </source>
</evidence>
<evidence type="ECO:0000256" key="3">
    <source>
        <dbReference type="ARBA" id="ARBA00022833"/>
    </source>
</evidence>
<sequence>MQPKPIRTTVVGSYPFPGWLEFATQHLDQFGPADVEEMIDDAVVAAVHDQTTAGLDVITDGEQTRLDFNLSFYGFIKGLQPNHSETRKFGPAAHDQRGKHSIVDELTAPKGLGAVNEYQRLKKLAPAGPTLKASVPGPYTLSGRMLPNERYKDRYAITEALLPFVRQELEDLVAAGCTEITVDEPSMSCYAYREDTRRFVDIFNRTVAPVVGKCRLSTHLCFGNFKGRPVGYRSIKPMLPDFLDLTVDEVHIEMANREFAEIELLAEFAQVVDVAVGIIDVKNYYIETVADVQERIQRCLQYVPAEKLAVAPDCGLSQTARWAARQKLINMVAGAKKVREQLAVTA</sequence>
<comment type="cofactor">
    <cofactor evidence="1">
        <name>Zn(2+)</name>
        <dbReference type="ChEBI" id="CHEBI:29105"/>
    </cofactor>
</comment>
<dbReference type="Pfam" id="PF01717">
    <property type="entry name" value="Meth_synt_2"/>
    <property type="match status" value="1"/>
</dbReference>
<dbReference type="InterPro" id="IPR002629">
    <property type="entry name" value="Met_Synth_C/arc"/>
</dbReference>
<evidence type="ECO:0000256" key="2">
    <source>
        <dbReference type="ARBA" id="ARBA00022723"/>
    </source>
</evidence>
<proteinExistence type="predicted"/>
<accession>A0ABP8KGM1</accession>
<dbReference type="InterPro" id="IPR038071">
    <property type="entry name" value="UROD/MetE-like_sf"/>
</dbReference>
<protein>
    <submittedName>
        <fullName evidence="5">Methionine synthase</fullName>
    </submittedName>
</protein>
<keyword evidence="3" id="KW-0862">Zinc</keyword>
<keyword evidence="6" id="KW-1185">Reference proteome</keyword>
<organism evidence="5 6">
    <name type="scientific">Nibrella viscosa</name>
    <dbReference type="NCBI Taxonomy" id="1084524"/>
    <lineage>
        <taxon>Bacteria</taxon>
        <taxon>Pseudomonadati</taxon>
        <taxon>Bacteroidota</taxon>
        <taxon>Cytophagia</taxon>
        <taxon>Cytophagales</taxon>
        <taxon>Spirosomataceae</taxon>
        <taxon>Nibrella</taxon>
    </lineage>
</organism>
<dbReference type="EMBL" id="BAABHB010000004">
    <property type="protein sequence ID" value="GAA4406319.1"/>
    <property type="molecule type" value="Genomic_DNA"/>
</dbReference>
<dbReference type="RefSeq" id="WP_345267677.1">
    <property type="nucleotide sequence ID" value="NZ_BAABHB010000004.1"/>
</dbReference>
<evidence type="ECO:0000313" key="5">
    <source>
        <dbReference type="EMBL" id="GAA4406319.1"/>
    </source>
</evidence>
<comment type="caution">
    <text evidence="5">The sequence shown here is derived from an EMBL/GenBank/DDBJ whole genome shotgun (WGS) entry which is preliminary data.</text>
</comment>
<feature type="domain" description="Cobalamin-independent methionine synthase MetE C-terminal/archaeal" evidence="4">
    <location>
        <begin position="7"/>
        <end position="336"/>
    </location>
</feature>
<dbReference type="SUPFAM" id="SSF51726">
    <property type="entry name" value="UROD/MetE-like"/>
    <property type="match status" value="1"/>
</dbReference>
<keyword evidence="2" id="KW-0479">Metal-binding</keyword>
<reference evidence="6" key="1">
    <citation type="journal article" date="2019" name="Int. J. Syst. Evol. Microbiol.">
        <title>The Global Catalogue of Microorganisms (GCM) 10K type strain sequencing project: providing services to taxonomists for standard genome sequencing and annotation.</title>
        <authorList>
            <consortium name="The Broad Institute Genomics Platform"/>
            <consortium name="The Broad Institute Genome Sequencing Center for Infectious Disease"/>
            <person name="Wu L."/>
            <person name="Ma J."/>
        </authorList>
    </citation>
    <scope>NUCLEOTIDE SEQUENCE [LARGE SCALE GENOMIC DNA]</scope>
    <source>
        <strain evidence="6">JCM 17925</strain>
    </source>
</reference>
<dbReference type="PANTHER" id="PTHR30519">
    <property type="entry name" value="5-METHYLTETRAHYDROPTEROYLTRIGLUTAMATE--HOMOCYSTEINE METHYLTRANSFERASE"/>
    <property type="match status" value="1"/>
</dbReference>
<dbReference type="Proteomes" id="UP001500936">
    <property type="component" value="Unassembled WGS sequence"/>
</dbReference>
<evidence type="ECO:0000256" key="1">
    <source>
        <dbReference type="ARBA" id="ARBA00001947"/>
    </source>
</evidence>
<gene>
    <name evidence="5" type="ORF">GCM10023187_25640</name>
</gene>